<name>A0A3G2YR86_9CAUD</name>
<evidence type="ECO:0000313" key="2">
    <source>
        <dbReference type="EMBL" id="AYP28055.1"/>
    </source>
</evidence>
<proteinExistence type="predicted"/>
<dbReference type="EMBL" id="MF431615">
    <property type="protein sequence ID" value="AYP28055.1"/>
    <property type="molecule type" value="Genomic_DNA"/>
</dbReference>
<protein>
    <recommendedName>
        <fullName evidence="1">Winged helix-turn-helix domain-containing protein</fullName>
    </recommendedName>
</protein>
<organism evidence="2">
    <name type="scientific">Lentibacter phage vB_LenP_ICBM3</name>
    <dbReference type="NCBI Taxonomy" id="2301530"/>
    <lineage>
        <taxon>Viruses</taxon>
        <taxon>Duplodnaviria</taxon>
        <taxon>Heunggongvirae</taxon>
        <taxon>Uroviricota</taxon>
        <taxon>Caudoviricetes</taxon>
        <taxon>Zobellviridae</taxon>
        <taxon>Cobavirinae</taxon>
        <taxon>Siovirus</taxon>
        <taxon>Siovirus germanense</taxon>
    </lineage>
</organism>
<accession>A0A3G2YR86</accession>
<evidence type="ECO:0000259" key="1">
    <source>
        <dbReference type="Pfam" id="PF14090"/>
    </source>
</evidence>
<dbReference type="Proteomes" id="UP000272148">
    <property type="component" value="Segment"/>
</dbReference>
<feature type="domain" description="Winged helix-turn-helix" evidence="1">
    <location>
        <begin position="4"/>
        <end position="67"/>
    </location>
</feature>
<reference evidence="2" key="1">
    <citation type="journal article" date="2019" name="ISME J.">
        <title>Cobaviruses - a new globally distributed phage group infecting Rhodobacteraceae in marine ecosystems.</title>
        <authorList>
            <person name="Bischoff V."/>
            <person name="Bunk B."/>
            <person name="Meier-Kolthoff J.P."/>
            <person name="Sproer C."/>
            <person name="Poehlein A."/>
            <person name="Dogs M."/>
            <person name="Nguyen M."/>
            <person name="Petersen J."/>
            <person name="Daniel R."/>
            <person name="Overmann J."/>
            <person name="Goker M."/>
            <person name="Simon M."/>
            <person name="Brinkhoff T."/>
            <person name="Moraru C."/>
        </authorList>
    </citation>
    <scope>NUCLEOTIDE SEQUENCE</scope>
</reference>
<dbReference type="InterPro" id="IPR055245">
    <property type="entry name" value="HTH_proteobacteria"/>
</dbReference>
<dbReference type="Pfam" id="PF14090">
    <property type="entry name" value="HTH_39"/>
    <property type="match status" value="1"/>
</dbReference>
<sequence length="70" mass="8287">MKNQHTKIIQHLKTAKGLTVREALIEYSISSLTKRVHELRTMGYDIESVRKQHPVTGQRYTRYFLLEELT</sequence>